<sequence>MQQFNSLASPETRSDEVEAARRFQFAIHHVGINCGDPETGLETARVLCALFGLTPRTLPGISTFADPFIECMHKKGRGAMGHICVTTTDVDGAMAHLASKGVEFIDETKKFDEQGHCTFVYLKGELSGFAFHLQKAR</sequence>
<feature type="domain" description="VOC" evidence="1">
    <location>
        <begin position="26"/>
        <end position="136"/>
    </location>
</feature>
<evidence type="ECO:0000313" key="3">
    <source>
        <dbReference type="Proteomes" id="UP000658131"/>
    </source>
</evidence>
<gene>
    <name evidence="2" type="ORF">H8717_05615</name>
</gene>
<reference evidence="2 3" key="1">
    <citation type="submission" date="2020-08" db="EMBL/GenBank/DDBJ databases">
        <title>Genome public.</title>
        <authorList>
            <person name="Liu C."/>
            <person name="Sun Q."/>
        </authorList>
    </citation>
    <scope>NUCLEOTIDE SEQUENCE [LARGE SCALE GENOMIC DNA]</scope>
    <source>
        <strain evidence="2 3">BX1</strain>
    </source>
</reference>
<dbReference type="Proteomes" id="UP000658131">
    <property type="component" value="Unassembled WGS sequence"/>
</dbReference>
<comment type="caution">
    <text evidence="2">The sequence shown here is derived from an EMBL/GenBank/DDBJ whole genome shotgun (WGS) entry which is preliminary data.</text>
</comment>
<dbReference type="InterPro" id="IPR029068">
    <property type="entry name" value="Glyas_Bleomycin-R_OHBP_Dase"/>
</dbReference>
<proteinExistence type="predicted"/>
<protein>
    <submittedName>
        <fullName evidence="2">Glyoxalase/bleomycin resistance/dioxygenase family protein</fullName>
    </submittedName>
</protein>
<name>A0ABR7NHK4_9FIRM</name>
<dbReference type="RefSeq" id="WP_250841308.1">
    <property type="nucleotide sequence ID" value="NZ_JACRTB010000007.1"/>
</dbReference>
<dbReference type="EMBL" id="JACRTB010000007">
    <property type="protein sequence ID" value="MBC8575889.1"/>
    <property type="molecule type" value="Genomic_DNA"/>
</dbReference>
<dbReference type="Gene3D" id="3.10.180.10">
    <property type="entry name" value="2,3-Dihydroxybiphenyl 1,2-Dioxygenase, domain 1"/>
    <property type="match status" value="1"/>
</dbReference>
<evidence type="ECO:0000259" key="1">
    <source>
        <dbReference type="PROSITE" id="PS51819"/>
    </source>
</evidence>
<dbReference type="SUPFAM" id="SSF54593">
    <property type="entry name" value="Glyoxalase/Bleomycin resistance protein/Dihydroxybiphenyl dioxygenase"/>
    <property type="match status" value="1"/>
</dbReference>
<accession>A0ABR7NHK4</accession>
<evidence type="ECO:0000313" key="2">
    <source>
        <dbReference type="EMBL" id="MBC8575889.1"/>
    </source>
</evidence>
<dbReference type="InterPro" id="IPR037523">
    <property type="entry name" value="VOC_core"/>
</dbReference>
<dbReference type="PROSITE" id="PS51819">
    <property type="entry name" value="VOC"/>
    <property type="match status" value="1"/>
</dbReference>
<keyword evidence="3" id="KW-1185">Reference proteome</keyword>
<organism evidence="2 3">
    <name type="scientific">Yanshouia hominis</name>
    <dbReference type="NCBI Taxonomy" id="2763673"/>
    <lineage>
        <taxon>Bacteria</taxon>
        <taxon>Bacillati</taxon>
        <taxon>Bacillota</taxon>
        <taxon>Clostridia</taxon>
        <taxon>Eubacteriales</taxon>
        <taxon>Oscillospiraceae</taxon>
        <taxon>Yanshouia</taxon>
    </lineage>
</organism>